<evidence type="ECO:0000259" key="1">
    <source>
        <dbReference type="Pfam" id="PF00534"/>
    </source>
</evidence>
<name>A0ABT5Y263_9FLAO</name>
<dbReference type="PANTHER" id="PTHR12526">
    <property type="entry name" value="GLYCOSYLTRANSFERASE"/>
    <property type="match status" value="1"/>
</dbReference>
<keyword evidence="4" id="KW-1185">Reference proteome</keyword>
<dbReference type="Pfam" id="PF13439">
    <property type="entry name" value="Glyco_transf_4"/>
    <property type="match status" value="1"/>
</dbReference>
<accession>A0ABT5Y263</accession>
<feature type="domain" description="Glycosyltransferase subfamily 4-like N-terminal" evidence="2">
    <location>
        <begin position="14"/>
        <end position="172"/>
    </location>
</feature>
<proteinExistence type="predicted"/>
<feature type="domain" description="Glycosyl transferase family 1" evidence="1">
    <location>
        <begin position="185"/>
        <end position="339"/>
    </location>
</feature>
<dbReference type="RefSeq" id="WP_275616571.1">
    <property type="nucleotide sequence ID" value="NZ_JARFVB010000011.1"/>
</dbReference>
<gene>
    <name evidence="3" type="ORF">PY092_14740</name>
</gene>
<dbReference type="Proteomes" id="UP001221366">
    <property type="component" value="Unassembled WGS sequence"/>
</dbReference>
<sequence>MKNIAFVIHSLGSGGAERVVTTLANNLSHTYKVTIVTFIKSEPFYELNNNVRVQHCITDIEPSQNVFQSIRLNFKLYRRICQLAQEHSFDLLIGFMTQSNVLTVLCGKKIGVTTIISERNNPQLDITPKFWKALRRITYPWTDKLVVQTKPIADFYRPYIPKKKIEVIQNPIARSYTDHLRYAQKTSRENVILHVGRLCDQKGQEIAIKAFAELKLDNWELLLLGEGPKRKSYEELIAKLGLKDKIKLLGRMKNVSDYYLKSSIFVFPSRYEGFPNALTEAMYMGLPSISSDCPTGPSELIQNGQNGFLIPLDDISELHEKMAKLISDNQLRQELGENAHLSVKHLEEDNISNLWKGIIADSLK</sequence>
<evidence type="ECO:0000313" key="4">
    <source>
        <dbReference type="Proteomes" id="UP001221366"/>
    </source>
</evidence>
<dbReference type="Pfam" id="PF00534">
    <property type="entry name" value="Glycos_transf_1"/>
    <property type="match status" value="1"/>
</dbReference>
<reference evidence="3 4" key="1">
    <citation type="submission" date="2023-03" db="EMBL/GenBank/DDBJ databases">
        <title>Muricauda XX sp. nov. and Muricauda XXX sp. nov., two novel species isolated from Okinawa Trough.</title>
        <authorList>
            <person name="Cao W."/>
            <person name="Deng X."/>
        </authorList>
    </citation>
    <scope>NUCLEOTIDE SEQUENCE [LARGE SCALE GENOMIC DNA]</scope>
    <source>
        <strain evidence="3 4">334s03</strain>
    </source>
</reference>
<comment type="caution">
    <text evidence="3">The sequence shown here is derived from an EMBL/GenBank/DDBJ whole genome shotgun (WGS) entry which is preliminary data.</text>
</comment>
<protein>
    <submittedName>
        <fullName evidence="3">Glycosyltransferase family 4 protein</fullName>
    </submittedName>
</protein>
<dbReference type="Gene3D" id="3.40.50.2000">
    <property type="entry name" value="Glycogen Phosphorylase B"/>
    <property type="match status" value="2"/>
</dbReference>
<dbReference type="InterPro" id="IPR028098">
    <property type="entry name" value="Glyco_trans_4-like_N"/>
</dbReference>
<organism evidence="3 4">
    <name type="scientific">Flagellimonas yonaguniensis</name>
    <dbReference type="NCBI Taxonomy" id="3031325"/>
    <lineage>
        <taxon>Bacteria</taxon>
        <taxon>Pseudomonadati</taxon>
        <taxon>Bacteroidota</taxon>
        <taxon>Flavobacteriia</taxon>
        <taxon>Flavobacteriales</taxon>
        <taxon>Flavobacteriaceae</taxon>
        <taxon>Flagellimonas</taxon>
    </lineage>
</organism>
<evidence type="ECO:0000313" key="3">
    <source>
        <dbReference type="EMBL" id="MDF0717419.1"/>
    </source>
</evidence>
<dbReference type="CDD" id="cd03820">
    <property type="entry name" value="GT4_AmsD-like"/>
    <property type="match status" value="1"/>
</dbReference>
<dbReference type="EMBL" id="JARFVB010000011">
    <property type="protein sequence ID" value="MDF0717419.1"/>
    <property type="molecule type" value="Genomic_DNA"/>
</dbReference>
<dbReference type="PANTHER" id="PTHR12526:SF630">
    <property type="entry name" value="GLYCOSYLTRANSFERASE"/>
    <property type="match status" value="1"/>
</dbReference>
<dbReference type="InterPro" id="IPR001296">
    <property type="entry name" value="Glyco_trans_1"/>
</dbReference>
<dbReference type="SUPFAM" id="SSF53756">
    <property type="entry name" value="UDP-Glycosyltransferase/glycogen phosphorylase"/>
    <property type="match status" value="1"/>
</dbReference>
<evidence type="ECO:0000259" key="2">
    <source>
        <dbReference type="Pfam" id="PF13439"/>
    </source>
</evidence>